<dbReference type="Proteomes" id="UP000800038">
    <property type="component" value="Unassembled WGS sequence"/>
</dbReference>
<dbReference type="AlphaFoldDB" id="A0A6A5SE25"/>
<dbReference type="EMBL" id="ML976093">
    <property type="protein sequence ID" value="KAF1938891.1"/>
    <property type="molecule type" value="Genomic_DNA"/>
</dbReference>
<evidence type="ECO:0000313" key="4">
    <source>
        <dbReference type="EMBL" id="KAF1938891.1"/>
    </source>
</evidence>
<evidence type="ECO:0000256" key="2">
    <source>
        <dbReference type="SAM" id="MobiDB-lite"/>
    </source>
</evidence>
<dbReference type="InterPro" id="IPR053230">
    <property type="entry name" value="Trans_reg_galc"/>
</dbReference>
<name>A0A6A5SE25_9PLEO</name>
<dbReference type="GO" id="GO:0006351">
    <property type="term" value="P:DNA-templated transcription"/>
    <property type="evidence" value="ECO:0007669"/>
    <property type="project" value="InterPro"/>
</dbReference>
<dbReference type="PANTHER" id="PTHR47654:SF5">
    <property type="entry name" value="TRANSCRIPTION FACTOR DOMAIN-CONTAINING PROTEIN"/>
    <property type="match status" value="1"/>
</dbReference>
<feature type="compositionally biased region" description="Basic and acidic residues" evidence="2">
    <location>
        <begin position="79"/>
        <end position="93"/>
    </location>
</feature>
<organism evidence="4 5">
    <name type="scientific">Clathrospora elynae</name>
    <dbReference type="NCBI Taxonomy" id="706981"/>
    <lineage>
        <taxon>Eukaryota</taxon>
        <taxon>Fungi</taxon>
        <taxon>Dikarya</taxon>
        <taxon>Ascomycota</taxon>
        <taxon>Pezizomycotina</taxon>
        <taxon>Dothideomycetes</taxon>
        <taxon>Pleosporomycetidae</taxon>
        <taxon>Pleosporales</taxon>
        <taxon>Diademaceae</taxon>
        <taxon>Clathrospora</taxon>
    </lineage>
</organism>
<dbReference type="PANTHER" id="PTHR47654">
    <property type="entry name" value="ZN(II)2CYS6 TRANSCRIPTION FACTOR (EUROFUNG)-RELATED"/>
    <property type="match status" value="1"/>
</dbReference>
<sequence length="665" mass="74445">MDRECVYILARKDRLVIATERCLQMEALLREMRARASVEEKRRINDLLGVIENDVSESKQTPISSTFDTGPPESRGKRKLDEINHFKRPRTETLDLPDDDLPGDDLPGDDLPGDDLPGDDLPGDEEARSTGVVENASEVQWLRTVALAQTDQVDLILTGLTPQQRLLDVSGGSEGGFDVYSFWADHDKVDTDYFVDPYEIPPQEVAERLIKTYLLEIHDTFPILPRRNFEDQARVYFTAQRRGNAPLPSPQWQATLNLVFAIAANYSHLVDGGWQADDHIQYQMKARAFSLSEAAITSQPDVPHIRSLGLLAFYYLSTGHVGRAWTIVGMALRSAYDLDLHVHNKDSFATAARRESLTRTWWCLYSLERTLSIITGRPSIVVDASCSAPLPHPAAEEDLSEGIETAYGTHRAPLHSASSCTFPISSTVVIDPVLTPTRFATSYHTNPDSYFRTVIQLSLITTNILTSIYPPTGTTPRSAAETQQDTARLAQRLDQWASSLPTEYNYQNPTLHAPNATFSRERMILRFQLCSAKILLTRPYLSARRKSGKDAKEAASFAGRMADLCIDAARTMIGALPDEACPDFIYRRGPWWCIVHYMMQAVSVLLLGLCYPFSTSQDVMTTVQCVEKALRWLQGMRGPVAERAHSISQRLFRGVARQYGVTVAE</sequence>
<evidence type="ECO:0000256" key="1">
    <source>
        <dbReference type="ARBA" id="ARBA00023242"/>
    </source>
</evidence>
<dbReference type="OrthoDB" id="5296287at2759"/>
<dbReference type="InterPro" id="IPR007219">
    <property type="entry name" value="XnlR_reg_dom"/>
</dbReference>
<protein>
    <recommendedName>
        <fullName evidence="3">Xylanolytic transcriptional activator regulatory domain-containing protein</fullName>
    </recommendedName>
</protein>
<reference evidence="4" key="1">
    <citation type="journal article" date="2020" name="Stud. Mycol.">
        <title>101 Dothideomycetes genomes: a test case for predicting lifestyles and emergence of pathogens.</title>
        <authorList>
            <person name="Haridas S."/>
            <person name="Albert R."/>
            <person name="Binder M."/>
            <person name="Bloem J."/>
            <person name="Labutti K."/>
            <person name="Salamov A."/>
            <person name="Andreopoulos B."/>
            <person name="Baker S."/>
            <person name="Barry K."/>
            <person name="Bills G."/>
            <person name="Bluhm B."/>
            <person name="Cannon C."/>
            <person name="Castanera R."/>
            <person name="Culley D."/>
            <person name="Daum C."/>
            <person name="Ezra D."/>
            <person name="Gonzalez J."/>
            <person name="Henrissat B."/>
            <person name="Kuo A."/>
            <person name="Liang C."/>
            <person name="Lipzen A."/>
            <person name="Lutzoni F."/>
            <person name="Magnuson J."/>
            <person name="Mondo S."/>
            <person name="Nolan M."/>
            <person name="Ohm R."/>
            <person name="Pangilinan J."/>
            <person name="Park H.-J."/>
            <person name="Ramirez L."/>
            <person name="Alfaro M."/>
            <person name="Sun H."/>
            <person name="Tritt A."/>
            <person name="Yoshinaga Y."/>
            <person name="Zwiers L.-H."/>
            <person name="Turgeon B."/>
            <person name="Goodwin S."/>
            <person name="Spatafora J."/>
            <person name="Crous P."/>
            <person name="Grigoriev I."/>
        </authorList>
    </citation>
    <scope>NUCLEOTIDE SEQUENCE</scope>
    <source>
        <strain evidence="4">CBS 161.51</strain>
    </source>
</reference>
<keyword evidence="5" id="KW-1185">Reference proteome</keyword>
<feature type="compositionally biased region" description="Acidic residues" evidence="2">
    <location>
        <begin position="95"/>
        <end position="124"/>
    </location>
</feature>
<keyword evidence="1" id="KW-0539">Nucleus</keyword>
<proteinExistence type="predicted"/>
<gene>
    <name evidence="4" type="ORF">EJ02DRAFT_382878</name>
</gene>
<evidence type="ECO:0000259" key="3">
    <source>
        <dbReference type="SMART" id="SM00906"/>
    </source>
</evidence>
<feature type="domain" description="Xylanolytic transcriptional activator regulatory" evidence="3">
    <location>
        <begin position="324"/>
        <end position="397"/>
    </location>
</feature>
<dbReference type="Pfam" id="PF04082">
    <property type="entry name" value="Fungal_trans"/>
    <property type="match status" value="1"/>
</dbReference>
<feature type="region of interest" description="Disordered" evidence="2">
    <location>
        <begin position="58"/>
        <end position="133"/>
    </location>
</feature>
<accession>A0A6A5SE25</accession>
<dbReference type="CDD" id="cd12148">
    <property type="entry name" value="fungal_TF_MHR"/>
    <property type="match status" value="1"/>
</dbReference>
<dbReference type="SMART" id="SM00906">
    <property type="entry name" value="Fungal_trans"/>
    <property type="match status" value="1"/>
</dbReference>
<dbReference type="GO" id="GO:0008270">
    <property type="term" value="F:zinc ion binding"/>
    <property type="evidence" value="ECO:0007669"/>
    <property type="project" value="InterPro"/>
</dbReference>
<evidence type="ECO:0000313" key="5">
    <source>
        <dbReference type="Proteomes" id="UP000800038"/>
    </source>
</evidence>
<feature type="compositionally biased region" description="Polar residues" evidence="2">
    <location>
        <begin position="58"/>
        <end position="68"/>
    </location>
</feature>
<dbReference type="GO" id="GO:0003677">
    <property type="term" value="F:DNA binding"/>
    <property type="evidence" value="ECO:0007669"/>
    <property type="project" value="InterPro"/>
</dbReference>